<dbReference type="InterPro" id="IPR036941">
    <property type="entry name" value="Rcpt_L-dom_sf"/>
</dbReference>
<evidence type="ECO:0000256" key="5">
    <source>
        <dbReference type="ARBA" id="ARBA00023180"/>
    </source>
</evidence>
<dbReference type="Pfam" id="PF01030">
    <property type="entry name" value="Recep_L_domain"/>
    <property type="match status" value="1"/>
</dbReference>
<evidence type="ECO:0000313" key="7">
    <source>
        <dbReference type="EMBL" id="AWV88210.1"/>
    </source>
</evidence>
<dbReference type="OrthoDB" id="5494802at2"/>
<keyword evidence="4" id="KW-0732">Signal</keyword>
<dbReference type="AlphaFoldDB" id="A0A2Z4FH41"/>
<dbReference type="GO" id="GO:0030313">
    <property type="term" value="C:cell envelope"/>
    <property type="evidence" value="ECO:0007669"/>
    <property type="project" value="UniProtKB-SubCell"/>
</dbReference>
<keyword evidence="3" id="KW-0964">Secreted</keyword>
<dbReference type="KEGG" id="bsed:DN745_02190"/>
<dbReference type="PANTHER" id="PTHR31018:SF3">
    <property type="entry name" value="RECEPTOR PROTEIN-TYROSINE KINASE"/>
    <property type="match status" value="1"/>
</dbReference>
<dbReference type="SUPFAM" id="SSF52058">
    <property type="entry name" value="L domain-like"/>
    <property type="match status" value="5"/>
</dbReference>
<evidence type="ECO:0000313" key="8">
    <source>
        <dbReference type="Proteomes" id="UP000249799"/>
    </source>
</evidence>
<feature type="domain" description="Receptor L-domain" evidence="6">
    <location>
        <begin position="352"/>
        <end position="416"/>
    </location>
</feature>
<name>A0A2Z4FH41_9DELT</name>
<accession>A0A2Z4FH41</accession>
<dbReference type="InterPro" id="IPR000494">
    <property type="entry name" value="Rcpt_L-dom"/>
</dbReference>
<evidence type="ECO:0000256" key="4">
    <source>
        <dbReference type="ARBA" id="ARBA00022729"/>
    </source>
</evidence>
<dbReference type="Proteomes" id="UP000249799">
    <property type="component" value="Chromosome"/>
</dbReference>
<gene>
    <name evidence="7" type="ORF">DN745_02190</name>
</gene>
<evidence type="ECO:0000256" key="2">
    <source>
        <dbReference type="ARBA" id="ARBA00022512"/>
    </source>
</evidence>
<keyword evidence="2" id="KW-0134">Cell wall</keyword>
<comment type="subcellular location">
    <subcellularLocation>
        <location evidence="1">Secreted</location>
        <location evidence="1">Cell wall</location>
    </subcellularLocation>
</comment>
<dbReference type="Gene3D" id="3.80.20.20">
    <property type="entry name" value="Receptor L-domain"/>
    <property type="match status" value="5"/>
</dbReference>
<dbReference type="EMBL" id="CP030032">
    <property type="protein sequence ID" value="AWV88210.1"/>
    <property type="molecule type" value="Genomic_DNA"/>
</dbReference>
<keyword evidence="5" id="KW-0325">Glycoprotein</keyword>
<dbReference type="InterPro" id="IPR051648">
    <property type="entry name" value="CWI-Assembly_Regulator"/>
</dbReference>
<keyword evidence="8" id="KW-1185">Reference proteome</keyword>
<evidence type="ECO:0000256" key="3">
    <source>
        <dbReference type="ARBA" id="ARBA00022525"/>
    </source>
</evidence>
<evidence type="ECO:0000259" key="6">
    <source>
        <dbReference type="Pfam" id="PF01030"/>
    </source>
</evidence>
<protein>
    <recommendedName>
        <fullName evidence="6">Receptor L-domain domain-containing protein</fullName>
    </recommendedName>
</protein>
<proteinExistence type="predicted"/>
<sequence length="907" mass="96392">MIGSLLVCAACSGPDIRPDSINRAAQDSAPRRDLTAECIFDTSLGEYGTLVCEDGTRAAHAVAPRAIFDPKVGGMFPCEFSDDEDGSVRMSCRDAQVRLDGSCESFDGDLMAYSPAIGEALFRAGCTEISGALVVTLADDLEQYSRLEAIGGGLYLIGNPALKNVSGLSGLRAIGGDLTIELNPALSELGALAGLRSVSKTLRIAGNTALGSLDGLANLKHIGEALVVVGQPRLGNERAHALLKLAQDKAGSMIWGNQASTAVLGGASCGVEDQSGGRVLVCEDQLYMPLADAQEASGRASAARSFCRPSVDKAQGFRCAETPLPANGSCEVFAGDFKIAHPLDLIALSRAGCATIDGNLSIESPHALAELAGLSQLKEITGTLKIANNARLGGLRGLGALETIGRDLTVRDNASLRSLAGLTSLKSKIRSLSITRNMGLVTLDGLADIKSIERFFYVDYNPNLRSLQGLSGVDMGGLQSVSVEHNLQLKDLRGLEGLASTLTPALSRLRIAGNNSLGSMKGLERLESVGKLDIEDNAALLSLDGLEGLRSVRERLVIRQNPALRDIDALSGLEGLESVMIHANRSLPTEDIQRWVATFKPERVTLTPTITHNAGADTTVCRLEGDGRTLRLICDGETHTELSIPDGYAQVDPNFDLDTCEVSEAQGAVRQVSCGGEAWGTLPARCDLWVGSARNKKVIWVAAQAGCAVIDGSVRVDFPTPEAHFAGLQKIRSISGNLGTDPFESDEYSRKEPLSTGADFAQFSGLQELNGYLLLIATEMRDLSAFSQLRILHGKLFLDRNERLISTKGLNNVRLIGKGLLVIHNPKLKALDGFESLESVGGLLIAVNPLLKELGALENLRSIRGDVSFSGSPRLSECATRKWLEGRTGDHGVRLLGLNKTLRCPKR</sequence>
<dbReference type="PANTHER" id="PTHR31018">
    <property type="entry name" value="SPORULATION-SPECIFIC PROTEIN-RELATED"/>
    <property type="match status" value="1"/>
</dbReference>
<reference evidence="7 8" key="1">
    <citation type="submission" date="2018-06" db="EMBL/GenBank/DDBJ databases">
        <title>Lujinxingia sediminis gen. nov. sp. nov., a new facultative anaerobic member of the class Deltaproteobacteria, and proposal of Lujinxingaceae fam. nov.</title>
        <authorList>
            <person name="Guo L.-Y."/>
            <person name="Li C.-M."/>
            <person name="Wang S."/>
            <person name="Du Z.-J."/>
        </authorList>
    </citation>
    <scope>NUCLEOTIDE SEQUENCE [LARGE SCALE GENOMIC DNA]</scope>
    <source>
        <strain evidence="7 8">FA350</strain>
    </source>
</reference>
<evidence type="ECO:0000256" key="1">
    <source>
        <dbReference type="ARBA" id="ARBA00004191"/>
    </source>
</evidence>
<organism evidence="7 8">
    <name type="scientific">Bradymonas sediminis</name>
    <dbReference type="NCBI Taxonomy" id="1548548"/>
    <lineage>
        <taxon>Bacteria</taxon>
        <taxon>Deltaproteobacteria</taxon>
        <taxon>Bradymonadales</taxon>
        <taxon>Bradymonadaceae</taxon>
        <taxon>Bradymonas</taxon>
    </lineage>
</organism>